<dbReference type="SMART" id="SM00382">
    <property type="entry name" value="AAA"/>
    <property type="match status" value="1"/>
</dbReference>
<evidence type="ECO:0000256" key="3">
    <source>
        <dbReference type="ARBA" id="ARBA00022741"/>
    </source>
</evidence>
<dbReference type="EMBL" id="JBGMEF010000048">
    <property type="protein sequence ID" value="MFO3668069.1"/>
    <property type="molecule type" value="Genomic_DNA"/>
</dbReference>
<evidence type="ECO:0000256" key="2">
    <source>
        <dbReference type="ARBA" id="ARBA00022448"/>
    </source>
</evidence>
<gene>
    <name evidence="6" type="ORF">ACCQ42_09915</name>
</gene>
<accession>A0ABW9MFJ5</accession>
<evidence type="ECO:0000313" key="6">
    <source>
        <dbReference type="EMBL" id="MFO3668069.1"/>
    </source>
</evidence>
<keyword evidence="3" id="KW-0547">Nucleotide-binding</keyword>
<dbReference type="PROSITE" id="PS50893">
    <property type="entry name" value="ABC_TRANSPORTER_2"/>
    <property type="match status" value="1"/>
</dbReference>
<dbReference type="Pfam" id="PF00005">
    <property type="entry name" value="ABC_tran"/>
    <property type="match status" value="1"/>
</dbReference>
<evidence type="ECO:0000259" key="5">
    <source>
        <dbReference type="PROSITE" id="PS50893"/>
    </source>
</evidence>
<keyword evidence="4 6" id="KW-0067">ATP-binding</keyword>
<organism evidence="6 7">
    <name type="scientific">Anaerococcus kampingae</name>
    <dbReference type="NCBI Taxonomy" id="3115614"/>
    <lineage>
        <taxon>Bacteria</taxon>
        <taxon>Bacillati</taxon>
        <taxon>Bacillota</taxon>
        <taxon>Tissierellia</taxon>
        <taxon>Tissierellales</taxon>
        <taxon>Peptoniphilaceae</taxon>
        <taxon>Anaerococcus</taxon>
    </lineage>
</organism>
<feature type="domain" description="ABC transporter" evidence="5">
    <location>
        <begin position="2"/>
        <end position="211"/>
    </location>
</feature>
<dbReference type="InterPro" id="IPR003439">
    <property type="entry name" value="ABC_transporter-like_ATP-bd"/>
</dbReference>
<dbReference type="InterPro" id="IPR017871">
    <property type="entry name" value="ABC_transporter-like_CS"/>
</dbReference>
<protein>
    <submittedName>
        <fullName evidence="6">ABC transporter ATP-binding protein</fullName>
    </submittedName>
</protein>
<dbReference type="PANTHER" id="PTHR43335">
    <property type="entry name" value="ABC TRANSPORTER, ATP-BINDING PROTEIN"/>
    <property type="match status" value="1"/>
</dbReference>
<evidence type="ECO:0000313" key="7">
    <source>
        <dbReference type="Proteomes" id="UP001637994"/>
    </source>
</evidence>
<dbReference type="InterPro" id="IPR003593">
    <property type="entry name" value="AAA+_ATPase"/>
</dbReference>
<dbReference type="RefSeq" id="WP_106460678.1">
    <property type="nucleotide sequence ID" value="NZ_JBGMEF010000048.1"/>
</dbReference>
<dbReference type="PANTHER" id="PTHR43335:SF4">
    <property type="entry name" value="ABC TRANSPORTER, ATP-BINDING PROTEIN"/>
    <property type="match status" value="1"/>
</dbReference>
<evidence type="ECO:0000256" key="1">
    <source>
        <dbReference type="ARBA" id="ARBA00005417"/>
    </source>
</evidence>
<keyword evidence="7" id="KW-1185">Reference proteome</keyword>
<sequence length="211" mass="23323">MIKIKNVTKKIDGQIVLDKINLTILDGKIYGFVGHNGSGKTMLFRAICGLIGVDEGIIEAYGKVVNSNNLLDKVGLLLENPSFIGDLSAIDNLKLIASINKVADEGDINNVLKKVSLYDQKDKNFEKFSLGMKQRLAIANVILEKPQILIFDEPTNAIDEQGIIALKEIIMENKKSNKIILLASHEEAFIDQLADVKILMKAGKIIDEYDL</sequence>
<dbReference type="Proteomes" id="UP001637994">
    <property type="component" value="Unassembled WGS sequence"/>
</dbReference>
<dbReference type="Gene3D" id="3.40.50.300">
    <property type="entry name" value="P-loop containing nucleotide triphosphate hydrolases"/>
    <property type="match status" value="1"/>
</dbReference>
<dbReference type="SUPFAM" id="SSF52540">
    <property type="entry name" value="P-loop containing nucleoside triphosphate hydrolases"/>
    <property type="match status" value="1"/>
</dbReference>
<dbReference type="PROSITE" id="PS00211">
    <property type="entry name" value="ABC_TRANSPORTER_1"/>
    <property type="match status" value="1"/>
</dbReference>
<comment type="caution">
    <text evidence="6">The sequence shown here is derived from an EMBL/GenBank/DDBJ whole genome shotgun (WGS) entry which is preliminary data.</text>
</comment>
<dbReference type="GO" id="GO:0005524">
    <property type="term" value="F:ATP binding"/>
    <property type="evidence" value="ECO:0007669"/>
    <property type="project" value="UniProtKB-KW"/>
</dbReference>
<proteinExistence type="inferred from homology"/>
<comment type="similarity">
    <text evidence="1">Belongs to the ABC transporter superfamily.</text>
</comment>
<evidence type="ECO:0000256" key="4">
    <source>
        <dbReference type="ARBA" id="ARBA00022840"/>
    </source>
</evidence>
<name>A0ABW9MFJ5_9FIRM</name>
<reference evidence="6 7" key="1">
    <citation type="journal article" date="2025" name="Anaerobe">
        <title>Description of Anaerococcus kampingiae sp. nov., Anaerococcus groningensis sp. nov., Anaerococcus martiniensis sp. nov., and Anaerococcus cruorum sp. nov., isolated from human clinical specimens.</title>
        <authorList>
            <person name="Boiten K.E."/>
            <person name="Meijer J."/>
            <person name="van Wezel E.M."/>
            <person name="Veloo A.C.M."/>
        </authorList>
    </citation>
    <scope>NUCLEOTIDE SEQUENCE [LARGE SCALE GENOMIC DNA]</scope>
    <source>
        <strain evidence="6 7">ENR0874</strain>
    </source>
</reference>
<dbReference type="InterPro" id="IPR027417">
    <property type="entry name" value="P-loop_NTPase"/>
</dbReference>
<keyword evidence="2" id="KW-0813">Transport</keyword>